<evidence type="ECO:0000256" key="3">
    <source>
        <dbReference type="ARBA" id="ARBA00007931"/>
    </source>
</evidence>
<comment type="cofactor">
    <cofactor evidence="1">
        <name>Zn(2+)</name>
        <dbReference type="ChEBI" id="CHEBI:29105"/>
    </cofactor>
</comment>
<dbReference type="AlphaFoldDB" id="A0A7Y6DZT2"/>
<dbReference type="PANTHER" id="PTHR39188:SF3">
    <property type="entry name" value="STAGE IV SPORULATION PROTEIN FB"/>
    <property type="match status" value="1"/>
</dbReference>
<evidence type="ECO:0000256" key="5">
    <source>
        <dbReference type="ARBA" id="ARBA00022692"/>
    </source>
</evidence>
<feature type="transmembrane region" description="Helical" evidence="12">
    <location>
        <begin position="114"/>
        <end position="135"/>
    </location>
</feature>
<keyword evidence="6" id="KW-0479">Metal-binding</keyword>
<reference evidence="14 15" key="1">
    <citation type="submission" date="2020-05" db="EMBL/GenBank/DDBJ databases">
        <title>Genome Sequencing of Type Strains.</title>
        <authorList>
            <person name="Lemaire J.F."/>
            <person name="Inderbitzin P."/>
            <person name="Gregorio O.A."/>
            <person name="Collins S.B."/>
            <person name="Wespe N."/>
            <person name="Knight-Connoni V."/>
        </authorList>
    </citation>
    <scope>NUCLEOTIDE SEQUENCE [LARGE SCALE GENOMIC DNA]</scope>
    <source>
        <strain evidence="14 15">ATCC 25174</strain>
    </source>
</reference>
<name>A0A7Y6DZT2_9CELL</name>
<comment type="similarity">
    <text evidence="3">Belongs to the peptidase M50B family.</text>
</comment>
<feature type="domain" description="Peptidase M50" evidence="13">
    <location>
        <begin position="142"/>
        <end position="195"/>
    </location>
</feature>
<evidence type="ECO:0000256" key="10">
    <source>
        <dbReference type="ARBA" id="ARBA00023049"/>
    </source>
</evidence>
<comment type="caution">
    <text evidence="14">The sequence shown here is derived from an EMBL/GenBank/DDBJ whole genome shotgun (WGS) entry which is preliminary data.</text>
</comment>
<feature type="transmembrane region" description="Helical" evidence="12">
    <location>
        <begin position="221"/>
        <end position="242"/>
    </location>
</feature>
<gene>
    <name evidence="14" type="ORF">HP550_21410</name>
</gene>
<evidence type="ECO:0000259" key="13">
    <source>
        <dbReference type="Pfam" id="PF02163"/>
    </source>
</evidence>
<evidence type="ECO:0000256" key="6">
    <source>
        <dbReference type="ARBA" id="ARBA00022723"/>
    </source>
</evidence>
<keyword evidence="15" id="KW-1185">Reference proteome</keyword>
<evidence type="ECO:0000256" key="1">
    <source>
        <dbReference type="ARBA" id="ARBA00001947"/>
    </source>
</evidence>
<dbReference type="GO" id="GO:0046872">
    <property type="term" value="F:metal ion binding"/>
    <property type="evidence" value="ECO:0007669"/>
    <property type="project" value="UniProtKB-KW"/>
</dbReference>
<organism evidence="14 15">
    <name type="scientific">Cellulomonas humilata</name>
    <dbReference type="NCBI Taxonomy" id="144055"/>
    <lineage>
        <taxon>Bacteria</taxon>
        <taxon>Bacillati</taxon>
        <taxon>Actinomycetota</taxon>
        <taxon>Actinomycetes</taxon>
        <taxon>Micrococcales</taxon>
        <taxon>Cellulomonadaceae</taxon>
        <taxon>Cellulomonas</taxon>
    </lineage>
</organism>
<evidence type="ECO:0000256" key="2">
    <source>
        <dbReference type="ARBA" id="ARBA00004141"/>
    </source>
</evidence>
<dbReference type="InterPro" id="IPR008915">
    <property type="entry name" value="Peptidase_M50"/>
</dbReference>
<feature type="transmembrane region" description="Helical" evidence="12">
    <location>
        <begin position="20"/>
        <end position="42"/>
    </location>
</feature>
<feature type="transmembrane region" description="Helical" evidence="12">
    <location>
        <begin position="142"/>
        <end position="161"/>
    </location>
</feature>
<keyword evidence="8" id="KW-0862">Zinc</keyword>
<evidence type="ECO:0000256" key="4">
    <source>
        <dbReference type="ARBA" id="ARBA00022670"/>
    </source>
</evidence>
<protein>
    <submittedName>
        <fullName evidence="14">Peptidase M50</fullName>
    </submittedName>
</protein>
<dbReference type="Proteomes" id="UP000565724">
    <property type="component" value="Unassembled WGS sequence"/>
</dbReference>
<evidence type="ECO:0000256" key="9">
    <source>
        <dbReference type="ARBA" id="ARBA00022989"/>
    </source>
</evidence>
<keyword evidence="9 12" id="KW-1133">Transmembrane helix</keyword>
<feature type="transmembrane region" description="Helical" evidence="12">
    <location>
        <begin position="54"/>
        <end position="73"/>
    </location>
</feature>
<evidence type="ECO:0000313" key="15">
    <source>
        <dbReference type="Proteomes" id="UP000565724"/>
    </source>
</evidence>
<comment type="subcellular location">
    <subcellularLocation>
        <location evidence="2">Membrane</location>
        <topology evidence="2">Multi-pass membrane protein</topology>
    </subcellularLocation>
</comment>
<keyword evidence="10" id="KW-0482">Metalloprotease</keyword>
<dbReference type="RefSeq" id="WP_175349699.1">
    <property type="nucleotide sequence ID" value="NZ_JABMCI010000071.1"/>
</dbReference>
<dbReference type="GO" id="GO:0016020">
    <property type="term" value="C:membrane"/>
    <property type="evidence" value="ECO:0007669"/>
    <property type="project" value="UniProtKB-SubCell"/>
</dbReference>
<dbReference type="Pfam" id="PF02163">
    <property type="entry name" value="Peptidase_M50"/>
    <property type="match status" value="2"/>
</dbReference>
<evidence type="ECO:0000256" key="12">
    <source>
        <dbReference type="SAM" id="Phobius"/>
    </source>
</evidence>
<accession>A0A7Y6DZT2</accession>
<feature type="transmembrane region" description="Helical" evidence="12">
    <location>
        <begin position="195"/>
        <end position="215"/>
    </location>
</feature>
<keyword evidence="7" id="KW-0378">Hydrolase</keyword>
<proteinExistence type="inferred from homology"/>
<sequence length="377" mass="38132">MSAPRPPARRSSGWVIGHAVGAPIILAPSWLIAAVVLTLIFAPTVRARSENLGGLVYVVALGFVVLLFASVLVHELAHGLMARARGQQPREFVLTLWGGHTAFGGATPTPGSSALIAVVGPIANLVLAGGFLAVAQGVDERSLVGLLVWSGCLTNAFVGLFNLVPGLPLDGGFLLEAAVWGATKNRHTGTVAAGWVGRIVAVLVFAWALLLPLALGRQPDLYDVIWGALIGAFLWSGASAAVRGGRTQKAVGLVTVASVGRRAIGVAHTESIAQAGVLAASSGAEEVVILSPEGRPAAYVDRAAAASVPADAAGTTPVTAVAVPLPGGAVVDGLLTGQQLVAAVGRATEHSPVVVALVDGRVVGLIRAMDVVAAIRS</sequence>
<dbReference type="GO" id="GO:0006508">
    <property type="term" value="P:proteolysis"/>
    <property type="evidence" value="ECO:0007669"/>
    <property type="project" value="UniProtKB-KW"/>
</dbReference>
<dbReference type="GO" id="GO:0008237">
    <property type="term" value="F:metallopeptidase activity"/>
    <property type="evidence" value="ECO:0007669"/>
    <property type="project" value="UniProtKB-KW"/>
</dbReference>
<evidence type="ECO:0000256" key="11">
    <source>
        <dbReference type="ARBA" id="ARBA00023136"/>
    </source>
</evidence>
<dbReference type="PANTHER" id="PTHR39188">
    <property type="entry name" value="MEMBRANE-ASSOCIATED ZINC METALLOPROTEASE M50B"/>
    <property type="match status" value="1"/>
</dbReference>
<feature type="domain" description="Peptidase M50" evidence="13">
    <location>
        <begin position="63"/>
        <end position="135"/>
    </location>
</feature>
<evidence type="ECO:0000256" key="7">
    <source>
        <dbReference type="ARBA" id="ARBA00022801"/>
    </source>
</evidence>
<keyword evidence="11 12" id="KW-0472">Membrane</keyword>
<evidence type="ECO:0000256" key="8">
    <source>
        <dbReference type="ARBA" id="ARBA00022833"/>
    </source>
</evidence>
<evidence type="ECO:0000313" key="14">
    <source>
        <dbReference type="EMBL" id="NUU19810.1"/>
    </source>
</evidence>
<keyword evidence="5 12" id="KW-0812">Transmembrane</keyword>
<keyword evidence="4" id="KW-0645">Protease</keyword>
<dbReference type="EMBL" id="JABMCI010000071">
    <property type="protein sequence ID" value="NUU19810.1"/>
    <property type="molecule type" value="Genomic_DNA"/>
</dbReference>